<evidence type="ECO:0000259" key="8">
    <source>
        <dbReference type="PROSITE" id="PS50809"/>
    </source>
</evidence>
<evidence type="ECO:0000256" key="1">
    <source>
        <dbReference type="ARBA" id="ARBA00006834"/>
    </source>
</evidence>
<name>A0ABN7SEV7_OIKDI</name>
<evidence type="ECO:0000256" key="7">
    <source>
        <dbReference type="SAM" id="MobiDB-lite"/>
    </source>
</evidence>
<dbReference type="PANTHER" id="PTHR12322:SF116">
    <property type="entry name" value="DOUBLESEX-MAB RELATED 99B"/>
    <property type="match status" value="1"/>
</dbReference>
<feature type="compositionally biased region" description="Polar residues" evidence="7">
    <location>
        <begin position="174"/>
        <end position="190"/>
    </location>
</feature>
<keyword evidence="4 6" id="KW-0238">DNA-binding</keyword>
<evidence type="ECO:0000313" key="9">
    <source>
        <dbReference type="EMBL" id="CAG5098894.1"/>
    </source>
</evidence>
<feature type="region of interest" description="Disordered" evidence="7">
    <location>
        <begin position="332"/>
        <end position="362"/>
    </location>
</feature>
<gene>
    <name evidence="9" type="ORF">OKIOD_LOCUS7628</name>
</gene>
<feature type="domain" description="DM" evidence="8">
    <location>
        <begin position="46"/>
        <end position="93"/>
    </location>
</feature>
<comment type="subcellular location">
    <subcellularLocation>
        <location evidence="6">Nucleus</location>
    </subcellularLocation>
</comment>
<evidence type="ECO:0000256" key="2">
    <source>
        <dbReference type="ARBA" id="ARBA00022723"/>
    </source>
</evidence>
<evidence type="ECO:0000256" key="6">
    <source>
        <dbReference type="PROSITE-ProRule" id="PRU00070"/>
    </source>
</evidence>
<feature type="compositionally biased region" description="Basic and acidic residues" evidence="7">
    <location>
        <begin position="164"/>
        <end position="173"/>
    </location>
</feature>
<evidence type="ECO:0000313" key="10">
    <source>
        <dbReference type="Proteomes" id="UP001158576"/>
    </source>
</evidence>
<dbReference type="InterPro" id="IPR001275">
    <property type="entry name" value="DM_DNA-bd"/>
</dbReference>
<comment type="similarity">
    <text evidence="1">Belongs to the DMRT family.</text>
</comment>
<dbReference type="SMART" id="SM00301">
    <property type="entry name" value="DM"/>
    <property type="match status" value="1"/>
</dbReference>
<dbReference type="SUPFAM" id="SSF82927">
    <property type="entry name" value="Cysteine-rich DNA binding domain, (DM domain)"/>
    <property type="match status" value="1"/>
</dbReference>
<dbReference type="PROSITE" id="PS50809">
    <property type="entry name" value="DM_2"/>
    <property type="match status" value="1"/>
</dbReference>
<evidence type="ECO:0000256" key="4">
    <source>
        <dbReference type="ARBA" id="ARBA00023125"/>
    </source>
</evidence>
<evidence type="ECO:0000256" key="3">
    <source>
        <dbReference type="ARBA" id="ARBA00022833"/>
    </source>
</evidence>
<protein>
    <submittedName>
        <fullName evidence="9">Oidioi.mRNA.OKI2018_I69.XSR.g16070.t1.cds</fullName>
    </submittedName>
</protein>
<dbReference type="PANTHER" id="PTHR12322">
    <property type="entry name" value="DOUBLESEX AND MAB-3 RELATED TRANSCRIPTION FACTOR DMRT"/>
    <property type="match status" value="1"/>
</dbReference>
<sequence>MQSSNTGFGIGANALQSQLQLLRQGGAGTLGTQGMPLDRSPRTPKCARCRNHGVVSALKGHKRFCRWKDCQCAKCSLIAERQRVMAAQVALRRQQAQEENEARQLQILMASASQAQPVPTASQRLNLSPPALPAIEMNLDQSQANESTKKRKRSAENDSSPEIALKRPYEEQANHQAEPNPNETEATKQPSEFQLQLITLQKCFPQKPKALLLKALQDHNGNIVNVLNSLAETSPPSSTSSSNAPLSAPLDIQVPEERVNSIVQNVVSSSAVALPPRTVPSLFPRFDQLPMLPGFPQLRGFNPLFRAGVPPLSMYPARHFFHSFMPPNLPHGSPVSEDYAQIEEQPDSPEKDIKSSPNSNEE</sequence>
<dbReference type="Gene3D" id="4.10.1040.10">
    <property type="entry name" value="DM DNA-binding domain"/>
    <property type="match status" value="1"/>
</dbReference>
<keyword evidence="5 6" id="KW-0539">Nucleus</keyword>
<accession>A0ABN7SEV7</accession>
<evidence type="ECO:0000256" key="5">
    <source>
        <dbReference type="ARBA" id="ARBA00023242"/>
    </source>
</evidence>
<feature type="DNA-binding region" description="DM" evidence="6">
    <location>
        <begin position="46"/>
        <end position="93"/>
    </location>
</feature>
<keyword evidence="3 6" id="KW-0862">Zinc</keyword>
<dbReference type="PROSITE" id="PS40000">
    <property type="entry name" value="DM_1"/>
    <property type="match status" value="1"/>
</dbReference>
<keyword evidence="10" id="KW-1185">Reference proteome</keyword>
<organism evidence="9 10">
    <name type="scientific">Oikopleura dioica</name>
    <name type="common">Tunicate</name>
    <dbReference type="NCBI Taxonomy" id="34765"/>
    <lineage>
        <taxon>Eukaryota</taxon>
        <taxon>Metazoa</taxon>
        <taxon>Chordata</taxon>
        <taxon>Tunicata</taxon>
        <taxon>Appendicularia</taxon>
        <taxon>Copelata</taxon>
        <taxon>Oikopleuridae</taxon>
        <taxon>Oikopleura</taxon>
    </lineage>
</organism>
<keyword evidence="2 6" id="KW-0479">Metal-binding</keyword>
<dbReference type="EMBL" id="OU015569">
    <property type="protein sequence ID" value="CAG5098894.1"/>
    <property type="molecule type" value="Genomic_DNA"/>
</dbReference>
<dbReference type="InterPro" id="IPR026607">
    <property type="entry name" value="DMRT"/>
</dbReference>
<reference evidence="9 10" key="1">
    <citation type="submission" date="2021-04" db="EMBL/GenBank/DDBJ databases">
        <authorList>
            <person name="Bliznina A."/>
        </authorList>
    </citation>
    <scope>NUCLEOTIDE SEQUENCE [LARGE SCALE GENOMIC DNA]</scope>
</reference>
<dbReference type="InterPro" id="IPR036407">
    <property type="entry name" value="DM_DNA-bd_sf"/>
</dbReference>
<dbReference type="Proteomes" id="UP001158576">
    <property type="component" value="Chromosome XSR"/>
</dbReference>
<proteinExistence type="inferred from homology"/>
<dbReference type="Pfam" id="PF00751">
    <property type="entry name" value="DM"/>
    <property type="match status" value="1"/>
</dbReference>
<feature type="region of interest" description="Disordered" evidence="7">
    <location>
        <begin position="142"/>
        <end position="190"/>
    </location>
</feature>